<feature type="region of interest" description="Disordered" evidence="1">
    <location>
        <begin position="1"/>
        <end position="37"/>
    </location>
</feature>
<dbReference type="AlphaFoldDB" id="A0A1Q2CP66"/>
<reference evidence="3" key="1">
    <citation type="submission" date="2017-02" db="EMBL/GenBank/DDBJ databases">
        <title>Tessaracoccus aquaemaris sp. nov., isolated from the intestine of a Korean rockfish, Sebastes schlegelii, in a marine aquaculture pond.</title>
        <authorList>
            <person name="Tak E.J."/>
            <person name="Bae J.-W."/>
        </authorList>
    </citation>
    <scope>NUCLEOTIDE SEQUENCE [LARGE SCALE GENOMIC DNA]</scope>
    <source>
        <strain evidence="3">NSG39</strain>
    </source>
</reference>
<organism evidence="2 3">
    <name type="scientific">Tessaracoccus aquimaris</name>
    <dbReference type="NCBI Taxonomy" id="1332264"/>
    <lineage>
        <taxon>Bacteria</taxon>
        <taxon>Bacillati</taxon>
        <taxon>Actinomycetota</taxon>
        <taxon>Actinomycetes</taxon>
        <taxon>Propionibacteriales</taxon>
        <taxon>Propionibacteriaceae</taxon>
        <taxon>Tessaracoccus</taxon>
    </lineage>
</organism>
<proteinExistence type="predicted"/>
<protein>
    <submittedName>
        <fullName evidence="2">Uncharacterized protein</fullName>
    </submittedName>
</protein>
<evidence type="ECO:0000313" key="2">
    <source>
        <dbReference type="EMBL" id="AQP47903.1"/>
    </source>
</evidence>
<evidence type="ECO:0000313" key="3">
    <source>
        <dbReference type="Proteomes" id="UP000188145"/>
    </source>
</evidence>
<gene>
    <name evidence="2" type="ORF">BW730_10770</name>
</gene>
<accession>A0A1Q2CP66</accession>
<dbReference type="KEGG" id="tes:BW730_10770"/>
<name>A0A1Q2CP66_9ACTN</name>
<dbReference type="EMBL" id="CP019606">
    <property type="protein sequence ID" value="AQP47903.1"/>
    <property type="molecule type" value="Genomic_DNA"/>
</dbReference>
<keyword evidence="3" id="KW-1185">Reference proteome</keyword>
<evidence type="ECO:0000256" key="1">
    <source>
        <dbReference type="SAM" id="MobiDB-lite"/>
    </source>
</evidence>
<dbReference type="Proteomes" id="UP000188145">
    <property type="component" value="Chromosome"/>
</dbReference>
<sequence>MSFTVSPVAGSTTERESQDARSGSGPGDSSAYRATGPQRCHDEAMETMLEAFLEINDRIAGLVPEDFAPFDVTVEGATWRFTGVAGTPGPDRLLVVTVDATVTPTTAPALPLAVQMHVDQVSSPDALEARISLGGQIHYHWGHHYDAGTWIAVSTSPDPLALPHAVAGQGTFAAFLDLVPRPVVNADLLWRIAEGMRVSDRMR</sequence>
<feature type="compositionally biased region" description="Polar residues" evidence="1">
    <location>
        <begin position="1"/>
        <end position="12"/>
    </location>
</feature>